<dbReference type="Proteomes" id="UP000265020">
    <property type="component" value="Unassembled WGS sequence"/>
</dbReference>
<sequence length="79" mass="9090">MSSGWNNYGLPFIPGYSFRDLTKSSFHRSQTLSYRNGYAMPRRPSVGIGQEPLLSEQLTQQTLHSFHAQTENTEKNQIR</sequence>
<name>A0A3Q2C868_CYPVA</name>
<dbReference type="Ensembl" id="ENSCVAT00000014342.1">
    <property type="protein sequence ID" value="ENSCVAP00000000873.1"/>
    <property type="gene ID" value="ENSCVAG00000001824.1"/>
</dbReference>
<reference evidence="1" key="2">
    <citation type="submission" date="2025-09" db="UniProtKB">
        <authorList>
            <consortium name="Ensembl"/>
        </authorList>
    </citation>
    <scope>IDENTIFICATION</scope>
</reference>
<dbReference type="GeneTree" id="ENSGT00940000180091"/>
<keyword evidence="2" id="KW-1185">Reference proteome</keyword>
<accession>A0A3Q2C868</accession>
<dbReference type="AlphaFoldDB" id="A0A3Q2C868"/>
<reference evidence="1" key="1">
    <citation type="submission" date="2025-08" db="UniProtKB">
        <authorList>
            <consortium name="Ensembl"/>
        </authorList>
    </citation>
    <scope>IDENTIFICATION</scope>
</reference>
<evidence type="ECO:0000313" key="2">
    <source>
        <dbReference type="Proteomes" id="UP000265020"/>
    </source>
</evidence>
<organism evidence="1 2">
    <name type="scientific">Cyprinodon variegatus</name>
    <name type="common">Sheepshead minnow</name>
    <dbReference type="NCBI Taxonomy" id="28743"/>
    <lineage>
        <taxon>Eukaryota</taxon>
        <taxon>Metazoa</taxon>
        <taxon>Chordata</taxon>
        <taxon>Craniata</taxon>
        <taxon>Vertebrata</taxon>
        <taxon>Euteleostomi</taxon>
        <taxon>Actinopterygii</taxon>
        <taxon>Neopterygii</taxon>
        <taxon>Teleostei</taxon>
        <taxon>Neoteleostei</taxon>
        <taxon>Acanthomorphata</taxon>
        <taxon>Ovalentaria</taxon>
        <taxon>Atherinomorphae</taxon>
        <taxon>Cyprinodontiformes</taxon>
        <taxon>Cyprinodontidae</taxon>
        <taxon>Cyprinodon</taxon>
    </lineage>
</organism>
<evidence type="ECO:0000313" key="1">
    <source>
        <dbReference type="Ensembl" id="ENSCVAP00000000873.1"/>
    </source>
</evidence>
<proteinExistence type="predicted"/>
<dbReference type="STRING" id="28743.ENSCVAP00000000873"/>
<protein>
    <submittedName>
        <fullName evidence="1">Uncharacterized protein</fullName>
    </submittedName>
</protein>